<dbReference type="SUPFAM" id="SSF56399">
    <property type="entry name" value="ADP-ribosylation"/>
    <property type="match status" value="1"/>
</dbReference>
<comment type="caution">
    <text evidence="7">The sequence shown here is derived from an EMBL/GenBank/DDBJ whole genome shotgun (WGS) entry which is preliminary data.</text>
</comment>
<dbReference type="Gene3D" id="1.10.10.970">
    <property type="entry name" value="RNA 2'-phosphotransferase, Tpt1/KptA family, N-terminal domain"/>
    <property type="match status" value="1"/>
</dbReference>
<keyword evidence="4" id="KW-0808">Transferase</keyword>
<dbReference type="GO" id="GO:0000215">
    <property type="term" value="F:tRNA 2'-phosphotransferase activity"/>
    <property type="evidence" value="ECO:0007669"/>
    <property type="project" value="UniProtKB-EC"/>
</dbReference>
<evidence type="ECO:0000256" key="2">
    <source>
        <dbReference type="ARBA" id="ARBA00009836"/>
    </source>
</evidence>
<dbReference type="GO" id="GO:0006388">
    <property type="term" value="P:tRNA splicing, via endonucleolytic cleavage and ligation"/>
    <property type="evidence" value="ECO:0007669"/>
    <property type="project" value="TreeGrafter"/>
</dbReference>
<comment type="catalytic activity">
    <reaction evidence="6">
        <text>2'-phospho-[ligated tRNA] + NAD(+) = mature tRNA + ADP-alpha-D-ribose 1'',2''-cyclic phosphate + nicotinamide</text>
        <dbReference type="Rhea" id="RHEA:23324"/>
        <dbReference type="Rhea" id="RHEA-COMP:11106"/>
        <dbReference type="Rhea" id="RHEA-COMP:11107"/>
        <dbReference type="ChEBI" id="CHEBI:17154"/>
        <dbReference type="ChEBI" id="CHEBI:57540"/>
        <dbReference type="ChEBI" id="CHEBI:76596"/>
        <dbReference type="ChEBI" id="CHEBI:82883"/>
        <dbReference type="ChEBI" id="CHEBI:85027"/>
        <dbReference type="EC" id="2.7.1.160"/>
    </reaction>
</comment>
<evidence type="ECO:0000313" key="7">
    <source>
        <dbReference type="EMBL" id="KAJ7089892.1"/>
    </source>
</evidence>
<dbReference type="AlphaFoldDB" id="A0AAD6U605"/>
<comment type="function">
    <text evidence="1">Catalyzes the last step of tRNA splicing, the transfer of the splice junction 2'-phosphate from ligated tRNA to NAD to produce ADP-ribose 1''-2'' cyclic phosphate.</text>
</comment>
<dbReference type="Proteomes" id="UP001222325">
    <property type="component" value="Unassembled WGS sequence"/>
</dbReference>
<sequence>MSLHRRLPYILRIPRQYHRRFLSTEGTWNPEHDAARYKFFSTRLNYLLRHAVVKEHLEIRPDGHVRLDDVRRSQLFRNIPSPEFDRMVQEVTTAGYYDRCQIKEDFDIRIGRETTWIRAGEKHSIPSLEINAQQIRSPKKLPMAVYSLDLQSWAHVARRGIPQSETDNFIHLIPTTPEENYVQGPGAQFDVCIYIDVAKTLAAGIKLFRMPAAGCVLTNGNLDGVLPPALFKKVVRVKLERQTILMQ</sequence>
<dbReference type="InterPro" id="IPR042080">
    <property type="entry name" value="RNA_2'-PTrans_N"/>
</dbReference>
<reference evidence="7" key="1">
    <citation type="submission" date="2023-03" db="EMBL/GenBank/DDBJ databases">
        <title>Massive genome expansion in bonnet fungi (Mycena s.s.) driven by repeated elements and novel gene families across ecological guilds.</title>
        <authorList>
            <consortium name="Lawrence Berkeley National Laboratory"/>
            <person name="Harder C.B."/>
            <person name="Miyauchi S."/>
            <person name="Viragh M."/>
            <person name="Kuo A."/>
            <person name="Thoen E."/>
            <person name="Andreopoulos B."/>
            <person name="Lu D."/>
            <person name="Skrede I."/>
            <person name="Drula E."/>
            <person name="Henrissat B."/>
            <person name="Morin E."/>
            <person name="Kohler A."/>
            <person name="Barry K."/>
            <person name="LaButti K."/>
            <person name="Morin E."/>
            <person name="Salamov A."/>
            <person name="Lipzen A."/>
            <person name="Mereny Z."/>
            <person name="Hegedus B."/>
            <person name="Baldrian P."/>
            <person name="Stursova M."/>
            <person name="Weitz H."/>
            <person name="Taylor A."/>
            <person name="Grigoriev I.V."/>
            <person name="Nagy L.G."/>
            <person name="Martin F."/>
            <person name="Kauserud H."/>
        </authorList>
    </citation>
    <scope>NUCLEOTIDE SEQUENCE</scope>
    <source>
        <strain evidence="7">CBHHK173m</strain>
    </source>
</reference>
<evidence type="ECO:0000256" key="6">
    <source>
        <dbReference type="ARBA" id="ARBA00047949"/>
    </source>
</evidence>
<dbReference type="Gene3D" id="3.20.170.30">
    <property type="match status" value="1"/>
</dbReference>
<evidence type="ECO:0000256" key="3">
    <source>
        <dbReference type="ARBA" id="ARBA00012007"/>
    </source>
</evidence>
<dbReference type="InterPro" id="IPR002745">
    <property type="entry name" value="Ptrans_KptA/Tpt1"/>
</dbReference>
<proteinExistence type="inferred from homology"/>
<evidence type="ECO:0000256" key="4">
    <source>
        <dbReference type="ARBA" id="ARBA00022679"/>
    </source>
</evidence>
<gene>
    <name evidence="7" type="ORF">B0H15DRAFT_276892</name>
</gene>
<dbReference type="PANTHER" id="PTHR12684">
    <property type="entry name" value="PUTATIVE PHOSPHOTRANSFERASE"/>
    <property type="match status" value="1"/>
</dbReference>
<dbReference type="PANTHER" id="PTHR12684:SF2">
    <property type="entry name" value="TRNA 2'-PHOSPHOTRANSFERASE 1"/>
    <property type="match status" value="1"/>
</dbReference>
<evidence type="ECO:0000256" key="5">
    <source>
        <dbReference type="ARBA" id="ARBA00023027"/>
    </source>
</evidence>
<organism evidence="7 8">
    <name type="scientific">Mycena belliarum</name>
    <dbReference type="NCBI Taxonomy" id="1033014"/>
    <lineage>
        <taxon>Eukaryota</taxon>
        <taxon>Fungi</taxon>
        <taxon>Dikarya</taxon>
        <taxon>Basidiomycota</taxon>
        <taxon>Agaricomycotina</taxon>
        <taxon>Agaricomycetes</taxon>
        <taxon>Agaricomycetidae</taxon>
        <taxon>Agaricales</taxon>
        <taxon>Marasmiineae</taxon>
        <taxon>Mycenaceae</taxon>
        <taxon>Mycena</taxon>
    </lineage>
</organism>
<dbReference type="Pfam" id="PF01885">
    <property type="entry name" value="PTS_2-RNA"/>
    <property type="match status" value="1"/>
</dbReference>
<evidence type="ECO:0000256" key="1">
    <source>
        <dbReference type="ARBA" id="ARBA00003343"/>
    </source>
</evidence>
<dbReference type="EMBL" id="JARJCN010000023">
    <property type="protein sequence ID" value="KAJ7089892.1"/>
    <property type="molecule type" value="Genomic_DNA"/>
</dbReference>
<protein>
    <recommendedName>
        <fullName evidence="3">2'-phosphotransferase</fullName>
        <ecNumber evidence="3">2.7.1.160</ecNumber>
    </recommendedName>
</protein>
<accession>A0AAD6U605</accession>
<dbReference type="InterPro" id="IPR042081">
    <property type="entry name" value="RNA_2'-PTrans_C"/>
</dbReference>
<comment type="similarity">
    <text evidence="2">Belongs to the KptA/TPT1 family.</text>
</comment>
<evidence type="ECO:0000313" key="8">
    <source>
        <dbReference type="Proteomes" id="UP001222325"/>
    </source>
</evidence>
<keyword evidence="8" id="KW-1185">Reference proteome</keyword>
<keyword evidence="5" id="KW-0520">NAD</keyword>
<dbReference type="EC" id="2.7.1.160" evidence="3"/>
<name>A0AAD6U605_9AGAR</name>